<dbReference type="RefSeq" id="WP_073580374.1">
    <property type="nucleotide sequence ID" value="NZ_AP024898.1"/>
</dbReference>
<feature type="domain" description="PRD" evidence="4">
    <location>
        <begin position="171"/>
        <end position="281"/>
    </location>
</feature>
<keyword evidence="3" id="KW-0804">Transcription</keyword>
<dbReference type="SMART" id="SM01061">
    <property type="entry name" value="CAT_RBD"/>
    <property type="match status" value="1"/>
</dbReference>
<dbReference type="PANTHER" id="PTHR30185:SF18">
    <property type="entry name" value="TRANSCRIPTIONAL REGULATOR MTLR"/>
    <property type="match status" value="1"/>
</dbReference>
<dbReference type="OrthoDB" id="9813552at2"/>
<protein>
    <submittedName>
        <fullName evidence="5">Transcription antiterminator LicT</fullName>
    </submittedName>
</protein>
<dbReference type="STRING" id="1117707.VQ7734_01134"/>
<evidence type="ECO:0000313" key="6">
    <source>
        <dbReference type="Proteomes" id="UP000184600"/>
    </source>
</evidence>
<dbReference type="Gene3D" id="1.10.1790.10">
    <property type="entry name" value="PRD domain"/>
    <property type="match status" value="2"/>
</dbReference>
<dbReference type="SUPFAM" id="SSF63520">
    <property type="entry name" value="PTS-regulatory domain, PRD"/>
    <property type="match status" value="2"/>
</dbReference>
<sequence>MLTIKKTLNSSVVLVEQNGQPMILLGKGIGYGKKEGAKIKYDDVSQVFMPVDNLYVKQMLDSIDSIPAVYFELVQETVTYAEKVTGQKLNNAVYFALTDHLHFAVERFQKELPVTNRVFWEIKTFYRSEFSVGEFALSLLKERLSLELPEQEAANVAFHIINARSGDTTDTNGAKYAHLVGKIVNIVRYTLGRDTANDDIHYTRFITHVKYFVERFFADKMLHDNEDPLFEHLQFKYPKAMNGAFKVREYMEETYGQTISNEEVTYLAVHIYRLLAVVEADS</sequence>
<dbReference type="InterPro" id="IPR004341">
    <property type="entry name" value="CAT_RNA-bd_dom"/>
</dbReference>
<dbReference type="PROSITE" id="PS51372">
    <property type="entry name" value="PRD_2"/>
    <property type="match status" value="2"/>
</dbReference>
<dbReference type="EMBL" id="FRFG01000014">
    <property type="protein sequence ID" value="SHO55406.1"/>
    <property type="molecule type" value="Genomic_DNA"/>
</dbReference>
<dbReference type="AlphaFoldDB" id="A0A1M7YSA2"/>
<dbReference type="Pfam" id="PF00874">
    <property type="entry name" value="PRD"/>
    <property type="match status" value="2"/>
</dbReference>
<dbReference type="Gene3D" id="2.30.24.10">
    <property type="entry name" value="CAT RNA-binding domain"/>
    <property type="match status" value="1"/>
</dbReference>
<dbReference type="InterPro" id="IPR036650">
    <property type="entry name" value="CAT_RNA-bd_dom_sf"/>
</dbReference>
<dbReference type="PANTHER" id="PTHR30185">
    <property type="entry name" value="CRYPTIC BETA-GLUCOSIDE BGL OPERON ANTITERMINATOR"/>
    <property type="match status" value="1"/>
</dbReference>
<keyword evidence="6" id="KW-1185">Reference proteome</keyword>
<dbReference type="Proteomes" id="UP000184600">
    <property type="component" value="Unassembled WGS sequence"/>
</dbReference>
<evidence type="ECO:0000313" key="5">
    <source>
        <dbReference type="EMBL" id="SHO55406.1"/>
    </source>
</evidence>
<dbReference type="InterPro" id="IPR050661">
    <property type="entry name" value="BglG_antiterminators"/>
</dbReference>
<accession>A0A1M7YSA2</accession>
<organism evidence="5 6">
    <name type="scientific">Vibrio quintilis</name>
    <dbReference type="NCBI Taxonomy" id="1117707"/>
    <lineage>
        <taxon>Bacteria</taxon>
        <taxon>Pseudomonadati</taxon>
        <taxon>Pseudomonadota</taxon>
        <taxon>Gammaproteobacteria</taxon>
        <taxon>Vibrionales</taxon>
        <taxon>Vibrionaceae</taxon>
        <taxon>Vibrio</taxon>
    </lineage>
</organism>
<dbReference type="SUPFAM" id="SSF50151">
    <property type="entry name" value="SacY-like RNA-binding domain"/>
    <property type="match status" value="1"/>
</dbReference>
<evidence type="ECO:0000256" key="2">
    <source>
        <dbReference type="ARBA" id="ARBA00023015"/>
    </source>
</evidence>
<evidence type="ECO:0000256" key="3">
    <source>
        <dbReference type="ARBA" id="ARBA00023163"/>
    </source>
</evidence>
<proteinExistence type="predicted"/>
<dbReference type="GO" id="GO:0006355">
    <property type="term" value="P:regulation of DNA-templated transcription"/>
    <property type="evidence" value="ECO:0007669"/>
    <property type="project" value="InterPro"/>
</dbReference>
<keyword evidence="1" id="KW-0677">Repeat</keyword>
<gene>
    <name evidence="5" type="primary">licT_1</name>
    <name evidence="5" type="ORF">VQ7734_01134</name>
</gene>
<feature type="domain" description="PRD" evidence="4">
    <location>
        <begin position="65"/>
        <end position="170"/>
    </location>
</feature>
<dbReference type="InterPro" id="IPR036634">
    <property type="entry name" value="PRD_sf"/>
</dbReference>
<dbReference type="GO" id="GO:0003723">
    <property type="term" value="F:RNA binding"/>
    <property type="evidence" value="ECO:0007669"/>
    <property type="project" value="InterPro"/>
</dbReference>
<reference evidence="6" key="1">
    <citation type="submission" date="2016-12" db="EMBL/GenBank/DDBJ databases">
        <authorList>
            <person name="Rodrigo-Torres L."/>
            <person name="Arahal R.D."/>
            <person name="Lucena T."/>
        </authorList>
    </citation>
    <scope>NUCLEOTIDE SEQUENCE [LARGE SCALE GENOMIC DNA]</scope>
</reference>
<dbReference type="InterPro" id="IPR011608">
    <property type="entry name" value="PRD"/>
</dbReference>
<evidence type="ECO:0000259" key="4">
    <source>
        <dbReference type="PROSITE" id="PS51372"/>
    </source>
</evidence>
<dbReference type="Pfam" id="PF03123">
    <property type="entry name" value="CAT_RBD"/>
    <property type="match status" value="1"/>
</dbReference>
<name>A0A1M7YSA2_9VIBR</name>
<evidence type="ECO:0000256" key="1">
    <source>
        <dbReference type="ARBA" id="ARBA00022737"/>
    </source>
</evidence>
<keyword evidence="2" id="KW-0805">Transcription regulation</keyword>